<name>A0A1N7I9I2_9FLAO</name>
<protein>
    <submittedName>
        <fullName evidence="4">Por secretion system C-terminal sorting domain-containing protein</fullName>
    </submittedName>
    <submittedName>
        <fullName evidence="3">VWA domain-containing protein</fullName>
    </submittedName>
</protein>
<dbReference type="SMART" id="SM00327">
    <property type="entry name" value="VWA"/>
    <property type="match status" value="1"/>
</dbReference>
<evidence type="ECO:0000313" key="6">
    <source>
        <dbReference type="Proteomes" id="UP000279541"/>
    </source>
</evidence>
<dbReference type="PROSITE" id="PS50234">
    <property type="entry name" value="VWFA"/>
    <property type="match status" value="1"/>
</dbReference>
<keyword evidence="6" id="KW-1185">Reference proteome</keyword>
<gene>
    <name evidence="3" type="ORF">EG359_15960</name>
    <name evidence="4" type="ORF">SAMN05421768_103384</name>
</gene>
<evidence type="ECO:0000313" key="5">
    <source>
        <dbReference type="Proteomes" id="UP000186106"/>
    </source>
</evidence>
<reference evidence="3 6" key="2">
    <citation type="submission" date="2018-11" db="EMBL/GenBank/DDBJ databases">
        <title>Proposal to divide the Flavobacteriaceae and reorganize its genera based on Amino Acid Identity values calculated from whole genome sequences.</title>
        <authorList>
            <person name="Nicholson A.C."/>
            <person name="Gulvik C.A."/>
            <person name="Whitney A.M."/>
            <person name="Humrighouse B.W."/>
            <person name="Bell M."/>
            <person name="Holmes B."/>
            <person name="Steigerwalt A.G."/>
            <person name="Villarma A."/>
            <person name="Sheth M."/>
            <person name="Batra D."/>
            <person name="Pryor J."/>
            <person name="Bernardet J.-F."/>
            <person name="Hugo C."/>
            <person name="Kampfer P."/>
            <person name="Newman J."/>
            <person name="McQuiston J.R."/>
        </authorList>
    </citation>
    <scope>NUCLEOTIDE SEQUENCE [LARGE SCALE GENOMIC DNA]</scope>
    <source>
        <strain evidence="3 6">DSM 16927</strain>
    </source>
</reference>
<evidence type="ECO:0000313" key="3">
    <source>
        <dbReference type="EMBL" id="AZB01015.1"/>
    </source>
</evidence>
<proteinExistence type="predicted"/>
<evidence type="ECO:0000259" key="2">
    <source>
        <dbReference type="PROSITE" id="PS50234"/>
    </source>
</evidence>
<sequence length="501" mass="56062">MKNTFKLILFSILLSWKPLYSQSGSDIIFCLDNSGSISDVAFNQMTVSTMKLMEQVLKCNRDNRVSVVHYGTDYKDMTPSVPRIYIESNFTNDLATAQTFSRRLKNGDHFHDAVNLIGSALDHYPNPDIVSNQKTLDKHRERPLVIVLFSDGERANGNLSSGSYLVNFTPPNGLHEDNAFAAFTKFKMDRNAKFIVVHVSDYSPYIEAAANIASRGGSYNGPIEQYNDDPDHNLLPRFYLNKTNFTLTNTEITDLSNSICKMNTGSLEFTYQVRSCKEVTSFPLHVNGNYAIPMGANIVNFEISLLDIATSTVYPTSSAVNFPNPNEFEFTINQSDLTNPPSGQYKFIVEMVYSLGGNNEGIHAENNLSYLPYDFMYCTGNLKIDTPPVAIPAKMIKPSDKYYRIDLNADPNNTKSMLKEQIQQKNIQVSPNPNNGVFVVSLDKVRSGSVQVNDINGKIVLEKSFSNEKEVAVNIHSLPSNTYIVKVSSGNEVFTQKVIKR</sequence>
<dbReference type="Pfam" id="PF18962">
    <property type="entry name" value="Por_Secre_tail"/>
    <property type="match status" value="1"/>
</dbReference>
<dbReference type="EMBL" id="CP033926">
    <property type="protein sequence ID" value="AZB01015.1"/>
    <property type="molecule type" value="Genomic_DNA"/>
</dbReference>
<evidence type="ECO:0000313" key="4">
    <source>
        <dbReference type="EMBL" id="SIS33703.1"/>
    </source>
</evidence>
<evidence type="ECO:0000256" key="1">
    <source>
        <dbReference type="ARBA" id="ARBA00022729"/>
    </source>
</evidence>
<dbReference type="Proteomes" id="UP000186106">
    <property type="component" value="Unassembled WGS sequence"/>
</dbReference>
<dbReference type="Gene3D" id="3.40.50.410">
    <property type="entry name" value="von Willebrand factor, type A domain"/>
    <property type="match status" value="1"/>
</dbReference>
<keyword evidence="1" id="KW-0732">Signal</keyword>
<dbReference type="SUPFAM" id="SSF53300">
    <property type="entry name" value="vWA-like"/>
    <property type="match status" value="1"/>
</dbReference>
<accession>A0A1N7I9I2</accession>
<dbReference type="OrthoDB" id="1274819at2"/>
<dbReference type="EMBL" id="FTNZ01000003">
    <property type="protein sequence ID" value="SIS33703.1"/>
    <property type="molecule type" value="Genomic_DNA"/>
</dbReference>
<dbReference type="InterPro" id="IPR036465">
    <property type="entry name" value="vWFA_dom_sf"/>
</dbReference>
<dbReference type="InterPro" id="IPR002035">
    <property type="entry name" value="VWF_A"/>
</dbReference>
<dbReference type="Pfam" id="PF00092">
    <property type="entry name" value="VWA"/>
    <property type="match status" value="1"/>
</dbReference>
<feature type="domain" description="VWFA" evidence="2">
    <location>
        <begin position="26"/>
        <end position="259"/>
    </location>
</feature>
<dbReference type="AlphaFoldDB" id="A0A1N7I9I2"/>
<dbReference type="NCBIfam" id="TIGR04183">
    <property type="entry name" value="Por_Secre_tail"/>
    <property type="match status" value="1"/>
</dbReference>
<dbReference type="Proteomes" id="UP000279541">
    <property type="component" value="Chromosome"/>
</dbReference>
<dbReference type="CDD" id="cd00198">
    <property type="entry name" value="vWFA"/>
    <property type="match status" value="1"/>
</dbReference>
<dbReference type="STRING" id="112234.SAMN05421768_103384"/>
<dbReference type="InterPro" id="IPR026444">
    <property type="entry name" value="Secre_tail"/>
</dbReference>
<dbReference type="RefSeq" id="WP_076353108.1">
    <property type="nucleotide sequence ID" value="NZ_CP033926.1"/>
</dbReference>
<organism evidence="4 5">
    <name type="scientific">Chryseobacterium joostei</name>
    <dbReference type="NCBI Taxonomy" id="112234"/>
    <lineage>
        <taxon>Bacteria</taxon>
        <taxon>Pseudomonadati</taxon>
        <taxon>Bacteroidota</taxon>
        <taxon>Flavobacteriia</taxon>
        <taxon>Flavobacteriales</taxon>
        <taxon>Weeksellaceae</taxon>
        <taxon>Chryseobacterium group</taxon>
        <taxon>Chryseobacterium</taxon>
    </lineage>
</organism>
<dbReference type="KEGG" id="cjt:EG359_15960"/>
<reference evidence="4 5" key="1">
    <citation type="submission" date="2017-01" db="EMBL/GenBank/DDBJ databases">
        <authorList>
            <person name="Mah S.A."/>
            <person name="Swanson W.J."/>
            <person name="Moy G.W."/>
            <person name="Vacquier V.D."/>
        </authorList>
    </citation>
    <scope>NUCLEOTIDE SEQUENCE [LARGE SCALE GENOMIC DNA]</scope>
    <source>
        <strain evidence="4 5">DSM 16927</strain>
    </source>
</reference>